<dbReference type="AlphaFoldDB" id="A0A9X1WB35"/>
<evidence type="ECO:0000313" key="8">
    <source>
        <dbReference type="Proteomes" id="UP001139488"/>
    </source>
</evidence>
<dbReference type="Pfam" id="PF20265">
    <property type="entry name" value="LARA_dom"/>
    <property type="match status" value="1"/>
</dbReference>
<name>A0A9X1WB35_9VIBR</name>
<dbReference type="InterPro" id="IPR050513">
    <property type="entry name" value="RavA_ATPases"/>
</dbReference>
<keyword evidence="2" id="KW-0547">Nucleotide-binding</keyword>
<dbReference type="GO" id="GO:0016787">
    <property type="term" value="F:hydrolase activity"/>
    <property type="evidence" value="ECO:0007669"/>
    <property type="project" value="UniProtKB-KW"/>
</dbReference>
<reference evidence="7" key="1">
    <citation type="submission" date="2021-11" db="EMBL/GenBank/DDBJ databases">
        <title>Vibrio ZSDE26 sp. nov. and Vibrio ZSDZ34 sp. nov., isolated from coastal seawater in Qingdao.</title>
        <authorList>
            <person name="Zhang P."/>
        </authorList>
    </citation>
    <scope>NUCLEOTIDE SEQUENCE</scope>
    <source>
        <strain evidence="7">ZSDZ34</strain>
    </source>
</reference>
<dbReference type="InterPro" id="IPR045427">
    <property type="entry name" value="MoxR"/>
</dbReference>
<dbReference type="Pfam" id="PF20030">
    <property type="entry name" value="bpMoxR"/>
    <property type="match status" value="1"/>
</dbReference>
<sequence length="553" mass="62367">MIKPSVVSHADKALLSERINKLTQALSDGVYEREETIKLCLLAALAGESVFLLGPPGIAKSLIAKRLIQAFDNSSYFEYLMTRFSTPEEVFGPLSIQELKDNGRYLRLTEGYLPTAQVVFLDEIWKAGPAILNTLLTVVNEKTFKNGSEIEPVPMRLLVSASNELPDEDSGLEALYDRMLVRIFVNRIQNKQNFKSMLTVGTPQEAKIPHGLAITDEEYHLWQTQLEQLELSDDVFEKLYQLKQMLESASAKEGAHLAEADLYVSDRRWKKAVKLLKASAFFNGRDSVNPLDLLLLQDCLWNSPESREIVRDVVRDFALNCAFDQSEVSVQIEEGKEILSEIQEEIESEFAMPLSMEMTTGILRKEVFQYDISGAKSFKVGNATNLVKLVVLQSNMSVSESEKGDSRWLYVAKDELERCIREGGSDIYGYVNQNTSLCRLKLDLDASNNLVVKDIANRSVLVALVTTAGIDESLYQEWVTKADQVMAQIHHAEHHLRLVRSKFHGALPHGFIEATLPMEMESSLQQVAKLLESTSSESEKVIFRIKSLKQFFE</sequence>
<dbReference type="InterPro" id="IPR027417">
    <property type="entry name" value="P-loop_NTPase"/>
</dbReference>
<keyword evidence="5" id="KW-0143">Chaperone</keyword>
<proteinExistence type="predicted"/>
<evidence type="ECO:0000256" key="5">
    <source>
        <dbReference type="ARBA" id="ARBA00023186"/>
    </source>
</evidence>
<dbReference type="InterPro" id="IPR022547">
    <property type="entry name" value="ATPase_RavA_C"/>
</dbReference>
<keyword evidence="1" id="KW-0963">Cytoplasm</keyword>
<protein>
    <submittedName>
        <fullName evidence="7">DUF3763 domain-containing protein</fullName>
    </submittedName>
</protein>
<evidence type="ECO:0000313" key="7">
    <source>
        <dbReference type="EMBL" id="MCJ2377071.1"/>
    </source>
</evidence>
<dbReference type="Proteomes" id="UP001139488">
    <property type="component" value="Unassembled WGS sequence"/>
</dbReference>
<dbReference type="Gene3D" id="3.40.50.300">
    <property type="entry name" value="P-loop containing nucleotide triphosphate hydrolases"/>
    <property type="match status" value="1"/>
</dbReference>
<evidence type="ECO:0000256" key="2">
    <source>
        <dbReference type="ARBA" id="ARBA00022741"/>
    </source>
</evidence>
<dbReference type="CDD" id="cd00009">
    <property type="entry name" value="AAA"/>
    <property type="match status" value="1"/>
</dbReference>
<comment type="caution">
    <text evidence="7">The sequence shown here is derived from an EMBL/GenBank/DDBJ whole genome shotgun (WGS) entry which is preliminary data.</text>
</comment>
<keyword evidence="4" id="KW-0067">ATP-binding</keyword>
<evidence type="ECO:0000256" key="4">
    <source>
        <dbReference type="ARBA" id="ARBA00022840"/>
    </source>
</evidence>
<accession>A0A9X1WB35</accession>
<dbReference type="EMBL" id="JAJNNZ010000006">
    <property type="protein sequence ID" value="MCJ2377071.1"/>
    <property type="molecule type" value="Genomic_DNA"/>
</dbReference>
<dbReference type="SUPFAM" id="SSF52540">
    <property type="entry name" value="P-loop containing nucleoside triphosphate hydrolases"/>
    <property type="match status" value="1"/>
</dbReference>
<keyword evidence="8" id="KW-1185">Reference proteome</keyword>
<organism evidence="7 8">
    <name type="scientific">Vibrio gelatinilyticus</name>
    <dbReference type="NCBI Taxonomy" id="2893468"/>
    <lineage>
        <taxon>Bacteria</taxon>
        <taxon>Pseudomonadati</taxon>
        <taxon>Pseudomonadota</taxon>
        <taxon>Gammaproteobacteria</taxon>
        <taxon>Vibrionales</taxon>
        <taxon>Vibrionaceae</taxon>
        <taxon>Vibrio</taxon>
    </lineage>
</organism>
<dbReference type="GO" id="GO:0005524">
    <property type="term" value="F:ATP binding"/>
    <property type="evidence" value="ECO:0007669"/>
    <property type="project" value="UniProtKB-KW"/>
</dbReference>
<dbReference type="Pfam" id="PF12592">
    <property type="entry name" value="ATPase_RavA_C"/>
    <property type="match status" value="1"/>
</dbReference>
<evidence type="ECO:0000259" key="6">
    <source>
        <dbReference type="SMART" id="SM00382"/>
    </source>
</evidence>
<dbReference type="InterPro" id="IPR003593">
    <property type="entry name" value="AAA+_ATPase"/>
</dbReference>
<dbReference type="Pfam" id="PF17868">
    <property type="entry name" value="AAA_lid_8"/>
    <property type="match status" value="1"/>
</dbReference>
<feature type="domain" description="AAA+ ATPase" evidence="6">
    <location>
        <begin position="46"/>
        <end position="189"/>
    </location>
</feature>
<dbReference type="PANTHER" id="PTHR32204">
    <property type="entry name" value="ATPASE RAVA"/>
    <property type="match status" value="1"/>
</dbReference>
<dbReference type="SMART" id="SM00382">
    <property type="entry name" value="AAA"/>
    <property type="match status" value="1"/>
</dbReference>
<dbReference type="InterPro" id="IPR046898">
    <property type="entry name" value="RavA_LARA_dom"/>
</dbReference>
<gene>
    <name evidence="7" type="ORF">LNL84_09515</name>
</gene>
<dbReference type="RefSeq" id="WP_244357005.1">
    <property type="nucleotide sequence ID" value="NZ_JAJNNZ010000006.1"/>
</dbReference>
<evidence type="ECO:0000256" key="1">
    <source>
        <dbReference type="ARBA" id="ARBA00022490"/>
    </source>
</evidence>
<evidence type="ECO:0000256" key="3">
    <source>
        <dbReference type="ARBA" id="ARBA00022801"/>
    </source>
</evidence>
<dbReference type="InterPro" id="IPR041538">
    <property type="entry name" value="RavA-like_AAA_lid"/>
</dbReference>
<keyword evidence="3" id="KW-0378">Hydrolase</keyword>
<dbReference type="PANTHER" id="PTHR32204:SF0">
    <property type="entry name" value="ATPASE RAVA"/>
    <property type="match status" value="1"/>
</dbReference>